<gene>
    <name evidence="4" type="ordered locus">Spirs_0657</name>
</gene>
<feature type="domain" description="HTH tetR-type" evidence="3">
    <location>
        <begin position="6"/>
        <end position="66"/>
    </location>
</feature>
<organism evidence="4 5">
    <name type="scientific">Sediminispirochaeta smaragdinae (strain DSM 11293 / JCM 15392 / SEBR 4228)</name>
    <name type="common">Spirochaeta smaragdinae</name>
    <dbReference type="NCBI Taxonomy" id="573413"/>
    <lineage>
        <taxon>Bacteria</taxon>
        <taxon>Pseudomonadati</taxon>
        <taxon>Spirochaetota</taxon>
        <taxon>Spirochaetia</taxon>
        <taxon>Spirochaetales</taxon>
        <taxon>Spirochaetaceae</taxon>
        <taxon>Sediminispirochaeta</taxon>
    </lineage>
</organism>
<dbReference type="InterPro" id="IPR009057">
    <property type="entry name" value="Homeodomain-like_sf"/>
</dbReference>
<dbReference type="AlphaFoldDB" id="E1RBR7"/>
<proteinExistence type="predicted"/>
<accession>E1RBR7</accession>
<dbReference type="STRING" id="573413.Spirs_0657"/>
<feature type="DNA-binding region" description="H-T-H motif" evidence="2">
    <location>
        <begin position="29"/>
        <end position="48"/>
    </location>
</feature>
<dbReference type="eggNOG" id="COG1309">
    <property type="taxonomic scope" value="Bacteria"/>
</dbReference>
<dbReference type="Gene3D" id="1.10.357.10">
    <property type="entry name" value="Tetracycline Repressor, domain 2"/>
    <property type="match status" value="1"/>
</dbReference>
<dbReference type="KEGG" id="ssm:Spirs_0657"/>
<evidence type="ECO:0000256" key="2">
    <source>
        <dbReference type="PROSITE-ProRule" id="PRU00335"/>
    </source>
</evidence>
<sequence length="215" mass="25217">MSSRDTSLDLKIIQSAKKEFLEKGFIFSSLRKICRNAGVTTGAVYKRYDGKEVLFANVVKPALNIFESILNGTLELNKERTETNASHKNRIDYFDKAKNWIEEIYFERARQWIKEIYKEQDAVKILLTKADGTAYSNFVHDFIEQSMKGVYLLMTDLENRGLCKIKLSKNEFHVLFITHWTPFFEMFINDFTVDEAIAFLPKITDFLGWDKFIEY</sequence>
<evidence type="ECO:0000259" key="3">
    <source>
        <dbReference type="PROSITE" id="PS50977"/>
    </source>
</evidence>
<name>E1RBR7_SEDSS</name>
<dbReference type="EMBL" id="CP002116">
    <property type="protein sequence ID" value="ADK79797.1"/>
    <property type="molecule type" value="Genomic_DNA"/>
</dbReference>
<evidence type="ECO:0000313" key="5">
    <source>
        <dbReference type="Proteomes" id="UP000002318"/>
    </source>
</evidence>
<evidence type="ECO:0000256" key="1">
    <source>
        <dbReference type="ARBA" id="ARBA00023125"/>
    </source>
</evidence>
<dbReference type="SUPFAM" id="SSF46689">
    <property type="entry name" value="Homeodomain-like"/>
    <property type="match status" value="1"/>
</dbReference>
<dbReference type="Pfam" id="PF00440">
    <property type="entry name" value="TetR_N"/>
    <property type="match status" value="1"/>
</dbReference>
<dbReference type="PROSITE" id="PS50977">
    <property type="entry name" value="HTH_TETR_2"/>
    <property type="match status" value="1"/>
</dbReference>
<dbReference type="Proteomes" id="UP000002318">
    <property type="component" value="Chromosome"/>
</dbReference>
<dbReference type="OrthoDB" id="362563at2"/>
<dbReference type="InterPro" id="IPR001647">
    <property type="entry name" value="HTH_TetR"/>
</dbReference>
<evidence type="ECO:0000313" key="4">
    <source>
        <dbReference type="EMBL" id="ADK79797.1"/>
    </source>
</evidence>
<dbReference type="GO" id="GO:0003677">
    <property type="term" value="F:DNA binding"/>
    <property type="evidence" value="ECO:0007669"/>
    <property type="project" value="UniProtKB-UniRule"/>
</dbReference>
<dbReference type="PRINTS" id="PR00455">
    <property type="entry name" value="HTHTETR"/>
</dbReference>
<protein>
    <submittedName>
        <fullName evidence="4">Transcriptional regulator, TetR family</fullName>
    </submittedName>
</protein>
<reference evidence="5" key="1">
    <citation type="journal article" date="2010" name="Stand. Genomic Sci.">
        <title>Complete genome sequence of Spirochaeta smaragdinae type strain (SEBR 4228).</title>
        <authorList>
            <person name="Mavromatis K."/>
            <person name="Yasawong M."/>
            <person name="Chertkov O."/>
            <person name="Lapidus A."/>
            <person name="Lucas S."/>
            <person name="Nolan M."/>
            <person name="Del Rio T.G."/>
            <person name="Tice H."/>
            <person name="Cheng J.F."/>
            <person name="Pitluck S."/>
            <person name="Liolios K."/>
            <person name="Ivanova N."/>
            <person name="Tapia R."/>
            <person name="Han C."/>
            <person name="Bruce D."/>
            <person name="Goodwin L."/>
            <person name="Pati A."/>
            <person name="Chen A."/>
            <person name="Palaniappan K."/>
            <person name="Land M."/>
            <person name="Hauser L."/>
            <person name="Chang Y.J."/>
            <person name="Jeffries C.D."/>
            <person name="Detter J.C."/>
            <person name="Rohde M."/>
            <person name="Brambilla E."/>
            <person name="Spring S."/>
            <person name="Goker M."/>
            <person name="Sikorski J."/>
            <person name="Woyke T."/>
            <person name="Bristow J."/>
            <person name="Eisen J.A."/>
            <person name="Markowitz V."/>
            <person name="Hugenholtz P."/>
            <person name="Klenk H.P."/>
            <person name="Kyrpides N.C."/>
        </authorList>
    </citation>
    <scope>NUCLEOTIDE SEQUENCE [LARGE SCALE GENOMIC DNA]</scope>
    <source>
        <strain evidence="5">DSM 11293 / JCM 15392 / SEBR 4228</strain>
    </source>
</reference>
<keyword evidence="1 2" id="KW-0238">DNA-binding</keyword>
<dbReference type="HOGENOM" id="CLU_069356_6_0_12"/>
<keyword evidence="5" id="KW-1185">Reference proteome</keyword>